<dbReference type="AlphaFoldDB" id="A0AB35U1R3"/>
<dbReference type="GO" id="GO:0009086">
    <property type="term" value="P:methionine biosynthetic process"/>
    <property type="evidence" value="ECO:0007669"/>
    <property type="project" value="InterPro"/>
</dbReference>
<protein>
    <submittedName>
        <fullName evidence="2">5-methyltetrahydropteroyltriglutamate--homocysteine S-methyltransferase</fullName>
        <ecNumber evidence="2">2.1.1.14</ecNumber>
    </submittedName>
</protein>
<evidence type="ECO:0000259" key="1">
    <source>
        <dbReference type="Pfam" id="PF01717"/>
    </source>
</evidence>
<accession>A0AB35U1R3</accession>
<dbReference type="GO" id="GO:0032259">
    <property type="term" value="P:methylation"/>
    <property type="evidence" value="ECO:0007669"/>
    <property type="project" value="UniProtKB-KW"/>
</dbReference>
<evidence type="ECO:0000313" key="2">
    <source>
        <dbReference type="EMBL" id="MDX8418511.1"/>
    </source>
</evidence>
<feature type="domain" description="Cobalamin-independent methionine synthase MetE C-terminal/archaeal" evidence="1">
    <location>
        <begin position="167"/>
        <end position="345"/>
    </location>
</feature>
<organism evidence="2 3">
    <name type="scientific">Grylomicrobium aquisgranensis</name>
    <dbReference type="NCBI Taxonomy" id="2926318"/>
    <lineage>
        <taxon>Bacteria</taxon>
        <taxon>Bacillati</taxon>
        <taxon>Bacillota</taxon>
        <taxon>Erysipelotrichia</taxon>
        <taxon>Erysipelotrichales</taxon>
        <taxon>Erysipelotrichaceae</taxon>
        <taxon>Grylomicrobium</taxon>
    </lineage>
</organism>
<keyword evidence="3" id="KW-1185">Reference proteome</keyword>
<dbReference type="EC" id="2.1.1.14" evidence="2"/>
<gene>
    <name evidence="2" type="ORF">MOZ60_00215</name>
</gene>
<dbReference type="SUPFAM" id="SSF51726">
    <property type="entry name" value="UROD/MetE-like"/>
    <property type="match status" value="1"/>
</dbReference>
<dbReference type="GO" id="GO:0008270">
    <property type="term" value="F:zinc ion binding"/>
    <property type="evidence" value="ECO:0007669"/>
    <property type="project" value="InterPro"/>
</dbReference>
<dbReference type="PANTHER" id="PTHR43844:SF1">
    <property type="entry name" value="METHIONINE SYNTHASE"/>
    <property type="match status" value="1"/>
</dbReference>
<sequence length="375" mass="42698">MTNTIRAPWRYDFVGSFLRPAYLKEAREQKAKGQISEEQLTEVENKAIEDLIAKEKKAGFHILTDGEFRRSAWHLDFMWGFDGITHAPTKTGLPFAGEAAMIDDTWVTGKIAYKGHHPFLDHFRFVDERTDENTAAKLTIPAPAQFLEQFDMPFAKETTSRVYPDEKDLIHDIVEAYAAFIGDLYKEGCRNLQLDDCSWGLLADPRRYQFFDTDDAGIEEIKERYLDINNAVIARAPEDLTINTHVCRGNFHSTYAATGGYDSIAAFLFARENVNAFYLEYDTERAGGFEPLRQVPKDKKVVLGLITTKSGELEDPDLIKRRIRQASAFIDLDRLCLSPQCGFASCEIGNKLSEQQEWDKLALVKKIAEDVWKDA</sequence>
<keyword evidence="2" id="KW-0808">Transferase</keyword>
<dbReference type="PANTHER" id="PTHR43844">
    <property type="entry name" value="METHIONINE SYNTHASE"/>
    <property type="match status" value="1"/>
</dbReference>
<dbReference type="Gene3D" id="3.20.20.210">
    <property type="match status" value="1"/>
</dbReference>
<comment type="caution">
    <text evidence="2">The sequence shown here is derived from an EMBL/GenBank/DDBJ whole genome shotgun (WGS) entry which is preliminary data.</text>
</comment>
<dbReference type="RefSeq" id="WP_370595220.1">
    <property type="nucleotide sequence ID" value="NZ_JALBUR010000001.1"/>
</dbReference>
<dbReference type="Proteomes" id="UP001286174">
    <property type="component" value="Unassembled WGS sequence"/>
</dbReference>
<reference evidence="2 3" key="1">
    <citation type="submission" date="2022-03" db="EMBL/GenBank/DDBJ databases">
        <title>Novel taxa within the pig intestine.</title>
        <authorList>
            <person name="Wylensek D."/>
            <person name="Bishof K."/>
            <person name="Afrizal A."/>
            <person name="Clavel T."/>
        </authorList>
    </citation>
    <scope>NUCLEOTIDE SEQUENCE [LARGE SCALE GENOMIC DNA]</scope>
    <source>
        <strain evidence="2 3">CLA-KB-P133</strain>
    </source>
</reference>
<dbReference type="NCBIfam" id="NF005085">
    <property type="entry name" value="PRK06520.1"/>
    <property type="match status" value="1"/>
</dbReference>
<evidence type="ECO:0000313" key="3">
    <source>
        <dbReference type="Proteomes" id="UP001286174"/>
    </source>
</evidence>
<dbReference type="GO" id="GO:0003871">
    <property type="term" value="F:5-methyltetrahydropteroyltriglutamate-homocysteine S-methyltransferase activity"/>
    <property type="evidence" value="ECO:0007669"/>
    <property type="project" value="UniProtKB-EC"/>
</dbReference>
<dbReference type="Pfam" id="PF01717">
    <property type="entry name" value="Meth_synt_2"/>
    <property type="match status" value="1"/>
</dbReference>
<proteinExistence type="predicted"/>
<keyword evidence="2" id="KW-0489">Methyltransferase</keyword>
<dbReference type="InterPro" id="IPR038071">
    <property type="entry name" value="UROD/MetE-like_sf"/>
</dbReference>
<dbReference type="CDD" id="cd03311">
    <property type="entry name" value="CIMS_C_terminal_like"/>
    <property type="match status" value="1"/>
</dbReference>
<dbReference type="InterPro" id="IPR002629">
    <property type="entry name" value="Met_Synth_C/arc"/>
</dbReference>
<name>A0AB35U1R3_9FIRM</name>
<dbReference type="EMBL" id="JALBUR010000001">
    <property type="protein sequence ID" value="MDX8418511.1"/>
    <property type="molecule type" value="Genomic_DNA"/>
</dbReference>